<dbReference type="InterPro" id="IPR000863">
    <property type="entry name" value="Sulfotransferase_dom"/>
</dbReference>
<dbReference type="InterPro" id="IPR027417">
    <property type="entry name" value="P-loop_NTPase"/>
</dbReference>
<dbReference type="AlphaFoldDB" id="A0AAN5I420"/>
<proteinExistence type="inferred from homology"/>
<comment type="caution">
    <text evidence="4">The sequence shown here is derived from an EMBL/GenBank/DDBJ whole genome shotgun (WGS) entry which is preliminary data.</text>
</comment>
<feature type="non-terminal residue" evidence="4">
    <location>
        <position position="1"/>
    </location>
</feature>
<organism evidence="4 5">
    <name type="scientific">Pristionchus mayeri</name>
    <dbReference type="NCBI Taxonomy" id="1317129"/>
    <lineage>
        <taxon>Eukaryota</taxon>
        <taxon>Metazoa</taxon>
        <taxon>Ecdysozoa</taxon>
        <taxon>Nematoda</taxon>
        <taxon>Chromadorea</taxon>
        <taxon>Rhabditida</taxon>
        <taxon>Rhabditina</taxon>
        <taxon>Diplogasteromorpha</taxon>
        <taxon>Diplogasteroidea</taxon>
        <taxon>Neodiplogasteridae</taxon>
        <taxon>Pristionchus</taxon>
    </lineage>
</organism>
<dbReference type="Pfam" id="PF00685">
    <property type="entry name" value="Sulfotransfer_1"/>
    <property type="match status" value="1"/>
</dbReference>
<name>A0AAN5I420_9BILA</name>
<sequence length="319" mass="36853">EQYCHKRFYLRCKFLPFSITTTVKSSSSMDACVASDELKQKYFDRIPEAVIYDGIILPGTDVTEECIRLLNEKVFGQDNIVIASCTKSGTTWLAQVLSEICYNDVILKSVPMEKSVPWMEWKVNVLLPDHPLLLMDTVSSPKKRIWHTQIPLRHLPQSIREGKCKLLYVARNPKDQAVSNFHYHKMARHLGLQTDLSWDDFFRLHCSGSLRGGSWFDHVLEYWEFSRTNPNVKFLFFEDLKVDLAKEVKKIEEFIGVPLTSEERDNVIEHCSFQAMKANTMANRSGHSSLDHTRGEFLRKGVVGDWKNHFTVAQSEAFD</sequence>
<gene>
    <name evidence="4" type="ORF">PMAYCL1PPCAC_21508</name>
</gene>
<accession>A0AAN5I420</accession>
<comment type="similarity">
    <text evidence="1">Belongs to the sulfotransferase 1 family.</text>
</comment>
<dbReference type="EMBL" id="BTRK01000005">
    <property type="protein sequence ID" value="GMR51313.1"/>
    <property type="molecule type" value="Genomic_DNA"/>
</dbReference>
<evidence type="ECO:0000313" key="5">
    <source>
        <dbReference type="Proteomes" id="UP001328107"/>
    </source>
</evidence>
<evidence type="ECO:0000313" key="4">
    <source>
        <dbReference type="EMBL" id="GMR51313.1"/>
    </source>
</evidence>
<feature type="non-terminal residue" evidence="4">
    <location>
        <position position="319"/>
    </location>
</feature>
<keyword evidence="2" id="KW-0808">Transferase</keyword>
<dbReference type="GO" id="GO:0008146">
    <property type="term" value="F:sulfotransferase activity"/>
    <property type="evidence" value="ECO:0007669"/>
    <property type="project" value="InterPro"/>
</dbReference>
<evidence type="ECO:0000256" key="1">
    <source>
        <dbReference type="ARBA" id="ARBA00005771"/>
    </source>
</evidence>
<dbReference type="Proteomes" id="UP001328107">
    <property type="component" value="Unassembled WGS sequence"/>
</dbReference>
<dbReference type="PANTHER" id="PTHR11783">
    <property type="entry name" value="SULFOTRANSFERASE SULT"/>
    <property type="match status" value="1"/>
</dbReference>
<keyword evidence="5" id="KW-1185">Reference proteome</keyword>
<feature type="domain" description="Sulfotransferase" evidence="3">
    <location>
        <begin position="78"/>
        <end position="319"/>
    </location>
</feature>
<evidence type="ECO:0000259" key="3">
    <source>
        <dbReference type="Pfam" id="PF00685"/>
    </source>
</evidence>
<dbReference type="SUPFAM" id="SSF52540">
    <property type="entry name" value="P-loop containing nucleoside triphosphate hydrolases"/>
    <property type="match status" value="1"/>
</dbReference>
<evidence type="ECO:0000256" key="2">
    <source>
        <dbReference type="ARBA" id="ARBA00022679"/>
    </source>
</evidence>
<dbReference type="Gene3D" id="3.40.50.300">
    <property type="entry name" value="P-loop containing nucleotide triphosphate hydrolases"/>
    <property type="match status" value="1"/>
</dbReference>
<protein>
    <recommendedName>
        <fullName evidence="3">Sulfotransferase domain-containing protein</fullName>
    </recommendedName>
</protein>
<reference evidence="5" key="1">
    <citation type="submission" date="2022-10" db="EMBL/GenBank/DDBJ databases">
        <title>Genome assembly of Pristionchus species.</title>
        <authorList>
            <person name="Yoshida K."/>
            <person name="Sommer R.J."/>
        </authorList>
    </citation>
    <scope>NUCLEOTIDE SEQUENCE [LARGE SCALE GENOMIC DNA]</scope>
    <source>
        <strain evidence="5">RS5460</strain>
    </source>
</reference>